<feature type="compositionally biased region" description="Low complexity" evidence="1">
    <location>
        <begin position="309"/>
        <end position="322"/>
    </location>
</feature>
<feature type="non-terminal residue" evidence="3">
    <location>
        <position position="340"/>
    </location>
</feature>
<feature type="domain" description="Putative Flp pilus-assembly TadG-like N-terminal" evidence="2">
    <location>
        <begin position="12"/>
        <end position="58"/>
    </location>
</feature>
<reference evidence="3 4" key="1">
    <citation type="submission" date="2019-12" db="EMBL/GenBank/DDBJ databases">
        <title>Novel species isolated from a subtropical stream in China.</title>
        <authorList>
            <person name="Lu H."/>
        </authorList>
    </citation>
    <scope>NUCLEOTIDE SEQUENCE [LARGE SCALE GENOMIC DNA]</scope>
    <source>
        <strain evidence="3 4">DS3</strain>
    </source>
</reference>
<name>A0A6N9HQP6_9BURK</name>
<sequence length="340" mass="33899">MKRPAATRRQRGGIATLFALALPLVAGMAGLALELAMAFQRQGQLQQAADMIALAAAQKLDGTAGGIDAALQLAGVLAYNRPLRGIGSITFNPAALTFASAPGGPWLASGAAQAAPLALRYARVDMAALDAAYTRLPSPFGALLGGSGSTALAVHAVAGAQGLRVLPLAICAPSSVAQATRANGGGVDEIVQYGLRLGVGYNLLALNPAPGAASGEFFLVDPASPPGSAALAASTDDVNVAPFMCSGKLAYPALSGALNLRRISATGFGLWQQLNARFGLAGAACSTFHAPPDTNVREYVGSGASWMSSAPPQAAASSSTPAPGQPLHSVADGAPPLPAV</sequence>
<dbReference type="RefSeq" id="WP_161028633.1">
    <property type="nucleotide sequence ID" value="NZ_WWCJ01000042.1"/>
</dbReference>
<dbReference type="EMBL" id="WWCJ01000042">
    <property type="protein sequence ID" value="MYN05697.1"/>
    <property type="molecule type" value="Genomic_DNA"/>
</dbReference>
<evidence type="ECO:0000259" key="2">
    <source>
        <dbReference type="Pfam" id="PF13400"/>
    </source>
</evidence>
<gene>
    <name evidence="3" type="ORF">GTP41_26765</name>
</gene>
<protein>
    <submittedName>
        <fullName evidence="3">Pilus assembly protein TadE</fullName>
    </submittedName>
</protein>
<evidence type="ECO:0000313" key="4">
    <source>
        <dbReference type="Proteomes" id="UP000448575"/>
    </source>
</evidence>
<dbReference type="InterPro" id="IPR028087">
    <property type="entry name" value="Tad_N"/>
</dbReference>
<dbReference type="AlphaFoldDB" id="A0A6N9HQP6"/>
<keyword evidence="4" id="KW-1185">Reference proteome</keyword>
<feature type="region of interest" description="Disordered" evidence="1">
    <location>
        <begin position="309"/>
        <end position="340"/>
    </location>
</feature>
<evidence type="ECO:0000256" key="1">
    <source>
        <dbReference type="SAM" id="MobiDB-lite"/>
    </source>
</evidence>
<evidence type="ECO:0000313" key="3">
    <source>
        <dbReference type="EMBL" id="MYN05697.1"/>
    </source>
</evidence>
<organism evidence="3 4">
    <name type="scientific">Pseudoduganella guangdongensis</name>
    <dbReference type="NCBI Taxonomy" id="2692179"/>
    <lineage>
        <taxon>Bacteria</taxon>
        <taxon>Pseudomonadati</taxon>
        <taxon>Pseudomonadota</taxon>
        <taxon>Betaproteobacteria</taxon>
        <taxon>Burkholderiales</taxon>
        <taxon>Oxalobacteraceae</taxon>
        <taxon>Telluria group</taxon>
        <taxon>Pseudoduganella</taxon>
    </lineage>
</organism>
<comment type="caution">
    <text evidence="3">The sequence shown here is derived from an EMBL/GenBank/DDBJ whole genome shotgun (WGS) entry which is preliminary data.</text>
</comment>
<dbReference type="Pfam" id="PF13400">
    <property type="entry name" value="Tad"/>
    <property type="match status" value="1"/>
</dbReference>
<accession>A0A6N9HQP6</accession>
<proteinExistence type="predicted"/>
<dbReference type="Proteomes" id="UP000448575">
    <property type="component" value="Unassembled WGS sequence"/>
</dbReference>